<evidence type="ECO:0000256" key="3">
    <source>
        <dbReference type="ARBA" id="ARBA00008562"/>
    </source>
</evidence>
<dbReference type="GO" id="GO:0005737">
    <property type="term" value="C:cytoplasm"/>
    <property type="evidence" value="ECO:0007669"/>
    <property type="project" value="UniProtKB-SubCell"/>
</dbReference>
<comment type="similarity">
    <text evidence="3 13">Belongs to the FAD-dependent oxidoreductase 2 family. NadB subfamily.</text>
</comment>
<name>A0A520S1H5_9GAMM</name>
<dbReference type="SUPFAM" id="SSF56425">
    <property type="entry name" value="Succinate dehydrogenase/fumarate reductase flavoprotein, catalytic domain"/>
    <property type="match status" value="1"/>
</dbReference>
<dbReference type="PRINTS" id="PR00368">
    <property type="entry name" value="FADPNR"/>
</dbReference>
<comment type="cofactor">
    <cofactor evidence="1 13">
        <name>FAD</name>
        <dbReference type="ChEBI" id="CHEBI:57692"/>
    </cofactor>
</comment>
<comment type="function">
    <text evidence="13">Catalyzes the oxidation of L-aspartate to iminoaspartate.</text>
</comment>
<dbReference type="GO" id="GO:0034628">
    <property type="term" value="P:'de novo' NAD+ biosynthetic process from L-aspartate"/>
    <property type="evidence" value="ECO:0007669"/>
    <property type="project" value="TreeGrafter"/>
</dbReference>
<keyword evidence="14" id="KW-0175">Coiled coil</keyword>
<dbReference type="Gene3D" id="3.90.700.10">
    <property type="entry name" value="Succinate dehydrogenase/fumarate reductase flavoprotein, catalytic domain"/>
    <property type="match status" value="1"/>
</dbReference>
<evidence type="ECO:0000256" key="14">
    <source>
        <dbReference type="SAM" id="Coils"/>
    </source>
</evidence>
<organism evidence="17 18">
    <name type="scientific">OM182 bacterium</name>
    <dbReference type="NCBI Taxonomy" id="2510334"/>
    <lineage>
        <taxon>Bacteria</taxon>
        <taxon>Pseudomonadati</taxon>
        <taxon>Pseudomonadota</taxon>
        <taxon>Gammaproteobacteria</taxon>
        <taxon>OMG group</taxon>
        <taxon>OM182 clade</taxon>
    </lineage>
</organism>
<dbReference type="UniPathway" id="UPA00253">
    <property type="reaction ID" value="UER00326"/>
</dbReference>
<dbReference type="EC" id="1.4.3.16" evidence="4 11"/>
<dbReference type="PANTHER" id="PTHR42716:SF2">
    <property type="entry name" value="L-ASPARTATE OXIDASE, CHLOROPLASTIC"/>
    <property type="match status" value="1"/>
</dbReference>
<dbReference type="Pfam" id="PF00890">
    <property type="entry name" value="FAD_binding_2"/>
    <property type="match status" value="1"/>
</dbReference>
<evidence type="ECO:0000256" key="12">
    <source>
        <dbReference type="PIRSR" id="PIRSR000171-1"/>
    </source>
</evidence>
<reference evidence="17 18" key="1">
    <citation type="submission" date="2019-02" db="EMBL/GenBank/DDBJ databases">
        <title>Prokaryotic population dynamics and viral predation in marine succession experiment using metagenomics: the confinement effect.</title>
        <authorList>
            <person name="Haro-Moreno J.M."/>
            <person name="Rodriguez-Valera F."/>
            <person name="Lopez-Perez M."/>
        </authorList>
    </citation>
    <scope>NUCLEOTIDE SEQUENCE [LARGE SCALE GENOMIC DNA]</scope>
    <source>
        <strain evidence="17">MED-G157</strain>
    </source>
</reference>
<gene>
    <name evidence="17" type="ORF">EVA68_04505</name>
</gene>
<keyword evidence="8 13" id="KW-0274">FAD</keyword>
<feature type="domain" description="FAD-dependent oxidoreductase 2 FAD-binding" evidence="15">
    <location>
        <begin position="9"/>
        <end position="390"/>
    </location>
</feature>
<dbReference type="FunFam" id="1.20.58.100:FF:000002">
    <property type="entry name" value="L-aspartate oxidase"/>
    <property type="match status" value="1"/>
</dbReference>
<evidence type="ECO:0000256" key="8">
    <source>
        <dbReference type="ARBA" id="ARBA00022827"/>
    </source>
</evidence>
<protein>
    <recommendedName>
        <fullName evidence="5 11">L-aspartate oxidase</fullName>
        <ecNumber evidence="4 11">1.4.3.16</ecNumber>
    </recommendedName>
</protein>
<evidence type="ECO:0000256" key="13">
    <source>
        <dbReference type="RuleBase" id="RU362049"/>
    </source>
</evidence>
<dbReference type="InterPro" id="IPR027477">
    <property type="entry name" value="Succ_DH/fumarate_Rdtase_cat_sf"/>
</dbReference>
<evidence type="ECO:0000256" key="4">
    <source>
        <dbReference type="ARBA" id="ARBA00012173"/>
    </source>
</evidence>
<evidence type="ECO:0000256" key="7">
    <source>
        <dbReference type="ARBA" id="ARBA00022642"/>
    </source>
</evidence>
<evidence type="ECO:0000256" key="2">
    <source>
        <dbReference type="ARBA" id="ARBA00004950"/>
    </source>
</evidence>
<evidence type="ECO:0000259" key="16">
    <source>
        <dbReference type="Pfam" id="PF02910"/>
    </source>
</evidence>
<comment type="pathway">
    <text evidence="2 13">Cofactor biosynthesis; NAD(+) biosynthesis; iminoaspartate from L-aspartate (oxidase route): step 1/1.</text>
</comment>
<comment type="catalytic activity">
    <reaction evidence="10">
        <text>L-aspartate + O2 = iminosuccinate + H2O2</text>
        <dbReference type="Rhea" id="RHEA:25876"/>
        <dbReference type="ChEBI" id="CHEBI:15379"/>
        <dbReference type="ChEBI" id="CHEBI:16240"/>
        <dbReference type="ChEBI" id="CHEBI:29991"/>
        <dbReference type="ChEBI" id="CHEBI:77875"/>
        <dbReference type="EC" id="1.4.3.16"/>
    </reaction>
    <physiologicalReaction direction="left-to-right" evidence="10">
        <dbReference type="Rhea" id="RHEA:25877"/>
    </physiologicalReaction>
</comment>
<dbReference type="EMBL" id="SHAG01000013">
    <property type="protein sequence ID" value="RZO76320.1"/>
    <property type="molecule type" value="Genomic_DNA"/>
</dbReference>
<dbReference type="GO" id="GO:0008734">
    <property type="term" value="F:L-aspartate oxidase activity"/>
    <property type="evidence" value="ECO:0007669"/>
    <property type="project" value="UniProtKB-UniRule"/>
</dbReference>
<comment type="subcellular location">
    <subcellularLocation>
        <location evidence="13">Cytoplasm</location>
    </subcellularLocation>
</comment>
<evidence type="ECO:0000256" key="1">
    <source>
        <dbReference type="ARBA" id="ARBA00001974"/>
    </source>
</evidence>
<comment type="caution">
    <text evidence="17">The sequence shown here is derived from an EMBL/GenBank/DDBJ whole genome shotgun (WGS) entry which is preliminary data.</text>
</comment>
<evidence type="ECO:0000313" key="18">
    <source>
        <dbReference type="Proteomes" id="UP000316199"/>
    </source>
</evidence>
<evidence type="ECO:0000256" key="9">
    <source>
        <dbReference type="ARBA" id="ARBA00023002"/>
    </source>
</evidence>
<keyword evidence="7 13" id="KW-0662">Pyridine nucleotide biosynthesis</keyword>
<accession>A0A520S1H5</accession>
<feature type="coiled-coil region" evidence="14">
    <location>
        <begin position="451"/>
        <end position="478"/>
    </location>
</feature>
<sequence length="535" mass="59602">MTTPTHLFDVLVIGSGAAGMTLALQLTRDYRIAILSKDEPNEGSTYYAQGGVAAVLDEYDSMESHIQDTLIAGAGLCHQEIVKFTVKQSPQIINWLVEKGVNFDKEPGATGNNQFHLTKEGGHSHRRVIHAADATGKEIALTLYDALNENSNISFFKQFVAVDLVNAHNIGHKGNECLGAYVLNLETGKVELFRANYVIIATGGASKVYLYTSNPDTASGDGIAMAWRAGCRVANLEFNQFHPTCLYHPEAKSFLISEALRGEGAKLVLPDRKEFMHRFDARAELAPRDIVARAIDHEMKRLGCDCVYLDISHKPSKFIKDHFPNIYARCFELGIDITTTPIPIVPAAHYTCGGILTDINGKTDVPNLYAIGESSFTGLHGANRMASNSLLECMVFASAAAKHIMMQPKVKSHMPKVPMWDDSQVTNSIEDITISHNWDELRRFMWDYVGIVRTDKRLQRARRRVQLLQQEVSEYYSNYRISSDLLELRNLITVADLIIQSAIRRKESRGLHFTLDHPNLLEGAKDTVLIPPNFG</sequence>
<dbReference type="FunFam" id="3.90.700.10:FF:000002">
    <property type="entry name" value="L-aspartate oxidase"/>
    <property type="match status" value="1"/>
</dbReference>
<dbReference type="PANTHER" id="PTHR42716">
    <property type="entry name" value="L-ASPARTATE OXIDASE"/>
    <property type="match status" value="1"/>
</dbReference>
<evidence type="ECO:0000256" key="11">
    <source>
        <dbReference type="NCBIfam" id="TIGR00551"/>
    </source>
</evidence>
<dbReference type="AlphaFoldDB" id="A0A520S1H5"/>
<feature type="active site" description="Proton acceptor" evidence="12">
    <location>
        <position position="288"/>
    </location>
</feature>
<evidence type="ECO:0000256" key="5">
    <source>
        <dbReference type="ARBA" id="ARBA00021901"/>
    </source>
</evidence>
<dbReference type="Proteomes" id="UP000316199">
    <property type="component" value="Unassembled WGS sequence"/>
</dbReference>
<dbReference type="NCBIfam" id="TIGR00551">
    <property type="entry name" value="nadB"/>
    <property type="match status" value="1"/>
</dbReference>
<dbReference type="Pfam" id="PF02910">
    <property type="entry name" value="Succ_DH_flav_C"/>
    <property type="match status" value="1"/>
</dbReference>
<keyword evidence="6 13" id="KW-0285">Flavoprotein</keyword>
<evidence type="ECO:0000259" key="15">
    <source>
        <dbReference type="Pfam" id="PF00890"/>
    </source>
</evidence>
<dbReference type="Gene3D" id="3.50.50.60">
    <property type="entry name" value="FAD/NAD(P)-binding domain"/>
    <property type="match status" value="1"/>
</dbReference>
<feature type="domain" description="Fumarate reductase/succinate dehydrogenase flavoprotein-like C-terminal" evidence="16">
    <location>
        <begin position="439"/>
        <end position="519"/>
    </location>
</feature>
<dbReference type="InterPro" id="IPR003953">
    <property type="entry name" value="FAD-dep_OxRdtase_2_FAD-bd"/>
</dbReference>
<dbReference type="InterPro" id="IPR005288">
    <property type="entry name" value="NadB"/>
</dbReference>
<proteinExistence type="inferred from homology"/>
<dbReference type="PIRSF" id="PIRSF000171">
    <property type="entry name" value="SDHA_APRA_LASPO"/>
    <property type="match status" value="1"/>
</dbReference>
<evidence type="ECO:0000313" key="17">
    <source>
        <dbReference type="EMBL" id="RZO76320.1"/>
    </source>
</evidence>
<evidence type="ECO:0000256" key="6">
    <source>
        <dbReference type="ARBA" id="ARBA00022630"/>
    </source>
</evidence>
<dbReference type="Gene3D" id="1.20.58.100">
    <property type="entry name" value="Fumarate reductase/succinate dehydrogenase flavoprotein-like, C-terminal domain"/>
    <property type="match status" value="1"/>
</dbReference>
<dbReference type="NCBIfam" id="NF006567">
    <property type="entry name" value="PRK09077.1"/>
    <property type="match status" value="1"/>
</dbReference>
<dbReference type="InterPro" id="IPR015939">
    <property type="entry name" value="Fum_Rdtase/Succ_DH_flav-like_C"/>
</dbReference>
<dbReference type="SUPFAM" id="SSF46977">
    <property type="entry name" value="Succinate dehydrogenase/fumarate reductase flavoprotein C-terminal domain"/>
    <property type="match status" value="1"/>
</dbReference>
<dbReference type="InterPro" id="IPR037099">
    <property type="entry name" value="Fum_R/Succ_DH_flav-like_C_sf"/>
</dbReference>
<keyword evidence="9 13" id="KW-0560">Oxidoreductase</keyword>
<dbReference type="InterPro" id="IPR036188">
    <property type="entry name" value="FAD/NAD-bd_sf"/>
</dbReference>
<evidence type="ECO:0000256" key="10">
    <source>
        <dbReference type="ARBA" id="ARBA00048305"/>
    </source>
</evidence>
<dbReference type="SUPFAM" id="SSF51905">
    <property type="entry name" value="FAD/NAD(P)-binding domain"/>
    <property type="match status" value="1"/>
</dbReference>